<protein>
    <recommendedName>
        <fullName evidence="4">Polyprotein protein</fullName>
    </recommendedName>
</protein>
<dbReference type="Proteomes" id="UP000011115">
    <property type="component" value="Unassembled WGS sequence"/>
</dbReference>
<dbReference type="Gramene" id="PGSC0003DMT400087453">
    <property type="protein sequence ID" value="PGSC0003DMT400087453"/>
    <property type="gene ID" value="PGSC0003DMG400037024"/>
</dbReference>
<dbReference type="PANTHER" id="PTHR33180">
    <property type="entry name" value="PHOTOSYSTEM II CP43 REACTION CENTER PROTEIN"/>
    <property type="match status" value="1"/>
</dbReference>
<keyword evidence="3" id="KW-1185">Reference proteome</keyword>
<dbReference type="PANTHER" id="PTHR33180:SF31">
    <property type="entry name" value="POLYPROTEIN PROTEIN"/>
    <property type="match status" value="1"/>
</dbReference>
<reference evidence="2" key="2">
    <citation type="submission" date="2015-06" db="UniProtKB">
        <authorList>
            <consortium name="EnsemblPlants"/>
        </authorList>
    </citation>
    <scope>IDENTIFICATION</scope>
    <source>
        <strain evidence="2">DM1-3 516 R44</strain>
    </source>
</reference>
<dbReference type="EnsemblPlants" id="PGSC0003DMT400087453">
    <property type="protein sequence ID" value="PGSC0003DMT400087453"/>
    <property type="gene ID" value="PGSC0003DMG400037024"/>
</dbReference>
<organism evidence="2 3">
    <name type="scientific">Solanum tuberosum</name>
    <name type="common">Potato</name>
    <dbReference type="NCBI Taxonomy" id="4113"/>
    <lineage>
        <taxon>Eukaryota</taxon>
        <taxon>Viridiplantae</taxon>
        <taxon>Streptophyta</taxon>
        <taxon>Embryophyta</taxon>
        <taxon>Tracheophyta</taxon>
        <taxon>Spermatophyta</taxon>
        <taxon>Magnoliopsida</taxon>
        <taxon>eudicotyledons</taxon>
        <taxon>Gunneridae</taxon>
        <taxon>Pentapetalae</taxon>
        <taxon>asterids</taxon>
        <taxon>lamiids</taxon>
        <taxon>Solanales</taxon>
        <taxon>Solanaceae</taxon>
        <taxon>Solanoideae</taxon>
        <taxon>Solaneae</taxon>
        <taxon>Solanum</taxon>
    </lineage>
</organism>
<dbReference type="AlphaFoldDB" id="M1DDV6"/>
<dbReference type="InParanoid" id="M1DDV6"/>
<evidence type="ECO:0000313" key="2">
    <source>
        <dbReference type="EnsemblPlants" id="PGSC0003DMT400087453"/>
    </source>
</evidence>
<proteinExistence type="predicted"/>
<accession>M1DDV6</accession>
<reference evidence="3" key="1">
    <citation type="journal article" date="2011" name="Nature">
        <title>Genome sequence and analysis of the tuber crop potato.</title>
        <authorList>
            <consortium name="The Potato Genome Sequencing Consortium"/>
        </authorList>
    </citation>
    <scope>NUCLEOTIDE SEQUENCE [LARGE SCALE GENOMIC DNA]</scope>
    <source>
        <strain evidence="3">cv. DM1-3 516 R44</strain>
    </source>
</reference>
<sequence>MDGPTSSMARAKVPSRGPPPRKKAKGVMIATEVEQPQPTCGKPPQTIGKGSGDPDHTPVSKIDLVKRKHLELRSKATHDPLALTPTPHASEAPQVPLIPVYHPRSMNRLKVTGLQSILEEKRFSTDGVVDKYPIVWETLRYHKFKFTQPRGPYVPTWVWEFYEGYAKLIPKGKKRASLMAPIDFVEDPSSKLPTVQDASEIPLDNVIKDATTVDEDRESDTSKMDEDDLVAREVNVYEDLEDLECDLLRVAMKG</sequence>
<feature type="region of interest" description="Disordered" evidence="1">
    <location>
        <begin position="1"/>
        <end position="59"/>
    </location>
</feature>
<dbReference type="PaxDb" id="4113-PGSC0003DMT400087453"/>
<evidence type="ECO:0000313" key="3">
    <source>
        <dbReference type="Proteomes" id="UP000011115"/>
    </source>
</evidence>
<evidence type="ECO:0008006" key="4">
    <source>
        <dbReference type="Google" id="ProtNLM"/>
    </source>
</evidence>
<name>M1DDV6_SOLTU</name>
<evidence type="ECO:0000256" key="1">
    <source>
        <dbReference type="SAM" id="MobiDB-lite"/>
    </source>
</evidence>
<dbReference type="HOGENOM" id="CLU_029307_1_0_1"/>